<evidence type="ECO:0000313" key="5">
    <source>
        <dbReference type="Proteomes" id="UP000318528"/>
    </source>
</evidence>
<proteinExistence type="predicted"/>
<evidence type="ECO:0000313" key="4">
    <source>
        <dbReference type="EMBL" id="TRX09097.1"/>
    </source>
</evidence>
<evidence type="ECO:0000256" key="1">
    <source>
        <dbReference type="PROSITE-ProRule" id="PRU00339"/>
    </source>
</evidence>
<feature type="chain" id="PRO_5021809853" evidence="2">
    <location>
        <begin position="21"/>
        <end position="354"/>
    </location>
</feature>
<dbReference type="Proteomes" id="UP000318528">
    <property type="component" value="Unassembled WGS sequence"/>
</dbReference>
<dbReference type="EMBL" id="VJZN01000019">
    <property type="protein sequence ID" value="TRX05123.1"/>
    <property type="molecule type" value="Genomic_DNA"/>
</dbReference>
<dbReference type="AlphaFoldDB" id="A0A553BLH7"/>
<keyword evidence="5" id="KW-1185">Reference proteome</keyword>
<evidence type="ECO:0000313" key="6">
    <source>
        <dbReference type="Proteomes" id="UP000318669"/>
    </source>
</evidence>
<name>A0A553BLH7_9FLAO</name>
<sequence>MKNKFLTPTLSLFISIAALAQKNEIKYAQSQFNNGNLQEALTVLKASEYLIVNAKDDDKSEFYNLKAKVLTNLADKNIETVKNLSLAVSVYQELITEEVASGNLKYAVQAKASIKDIKNNLSNSAYEDVKNNKHLDGANKMYHLYLMDKKDTLNLFNSASYFMIAKEYDLALKSYKELKALNYSGKGISYYGINKKSKIEEEFSSPKERDLNIKAGLHEKPRNFISPSKKTEIYKNIAFIYSEKDDLNTAEDYYKMIIDFDPQCIDAYTNLAYLYLDKKKKLVDEMSVLGTSPKDMKIYDELKIKKDQVLKNAVSYLEKGNRINPKDTDVTKLLLNLYRALDLTTEYNALKARI</sequence>
<protein>
    <submittedName>
        <fullName evidence="4">Uncharacterized protein</fullName>
    </submittedName>
</protein>
<dbReference type="Gene3D" id="1.25.40.10">
    <property type="entry name" value="Tetratricopeptide repeat domain"/>
    <property type="match status" value="1"/>
</dbReference>
<evidence type="ECO:0000256" key="2">
    <source>
        <dbReference type="SAM" id="SignalP"/>
    </source>
</evidence>
<keyword evidence="2" id="KW-0732">Signal</keyword>
<dbReference type="InterPro" id="IPR011990">
    <property type="entry name" value="TPR-like_helical_dom_sf"/>
</dbReference>
<comment type="caution">
    <text evidence="4">The sequence shown here is derived from an EMBL/GenBank/DDBJ whole genome shotgun (WGS) entry which is preliminary data.</text>
</comment>
<feature type="repeat" description="TPR" evidence="1">
    <location>
        <begin position="231"/>
        <end position="264"/>
    </location>
</feature>
<feature type="signal peptide" evidence="2">
    <location>
        <begin position="1"/>
        <end position="20"/>
    </location>
</feature>
<accession>A0A553BLH7</accession>
<gene>
    <name evidence="4" type="ORF">FNW11_10190</name>
    <name evidence="3" type="ORF">FNW12_11645</name>
</gene>
<dbReference type="OrthoDB" id="1149028at2"/>
<dbReference type="PROSITE" id="PS50005">
    <property type="entry name" value="TPR"/>
    <property type="match status" value="1"/>
</dbReference>
<dbReference type="SMART" id="SM00028">
    <property type="entry name" value="TPR"/>
    <property type="match status" value="1"/>
</dbReference>
<dbReference type="RefSeq" id="WP_143387818.1">
    <property type="nucleotide sequence ID" value="NZ_VJZL01000016.1"/>
</dbReference>
<organism evidence="4 6">
    <name type="scientific">Flavobacterium gawalongense</name>
    <dbReference type="NCBI Taxonomy" id="2594432"/>
    <lineage>
        <taxon>Bacteria</taxon>
        <taxon>Pseudomonadati</taxon>
        <taxon>Bacteroidota</taxon>
        <taxon>Flavobacteriia</taxon>
        <taxon>Flavobacteriales</taxon>
        <taxon>Flavobacteriaceae</taxon>
        <taxon>Flavobacterium</taxon>
    </lineage>
</organism>
<dbReference type="Proteomes" id="UP000318669">
    <property type="component" value="Unassembled WGS sequence"/>
</dbReference>
<evidence type="ECO:0000313" key="3">
    <source>
        <dbReference type="EMBL" id="TRX05123.1"/>
    </source>
</evidence>
<dbReference type="InterPro" id="IPR019734">
    <property type="entry name" value="TPR_rpt"/>
</dbReference>
<dbReference type="EMBL" id="VJZL01000016">
    <property type="protein sequence ID" value="TRX09097.1"/>
    <property type="molecule type" value="Genomic_DNA"/>
</dbReference>
<dbReference type="SUPFAM" id="SSF48452">
    <property type="entry name" value="TPR-like"/>
    <property type="match status" value="1"/>
</dbReference>
<keyword evidence="1" id="KW-0802">TPR repeat</keyword>
<reference evidence="5 6" key="1">
    <citation type="submission" date="2019-07" db="EMBL/GenBank/DDBJ databases">
        <title>Novel species of Flavobacterium.</title>
        <authorList>
            <person name="Liu Q."/>
            <person name="Xin Y.-H."/>
        </authorList>
    </citation>
    <scope>NUCLEOTIDE SEQUENCE [LARGE SCALE GENOMIC DNA]</scope>
    <source>
        <strain evidence="3 5">GSP39</strain>
        <strain evidence="4 6">GSR22</strain>
    </source>
</reference>